<dbReference type="SUPFAM" id="SSF56672">
    <property type="entry name" value="DNA/RNA polymerases"/>
    <property type="match status" value="1"/>
</dbReference>
<sequence>IDYVALEKDVNRGRIQLVLASEIQDPEVLTEDPISSQPLDPDSRGPDLEPSQRDPNSLSGDPAFDGGKVSDPEKDNLADLDPRWIHAHISFKVSKEKIATTPILRHFDPDRQAVVVVYASDWAISGALMQEYDQINYPVIFTSRTLKSNELNYGIAEKEVLALLRTLDLNHNTLVGRPIRWAALLSPWILEIVKCNKGEDKILGTLAASIPHRSEVDKALTSIARKKQLRRKIQAPIPTVRSDEDLYVASFDGSARVKRGGGAYSAILGKLPEWTVVKARSGYAEGLTINEAEYHGFLLSLDLLEGTDPLRLVICVRGDIDCKAPGLAFIRQKALNRLWIRPDHELLDPGSGHIEILVVKFEDPVVQISAITTRSKARSGVRSGSNPPPLSEEVIRELRIERIRQTQDEEAWIHSLKKYLTGELRDLTQEEARSCGSIAMNYEVHHDLLFYCPTTKESAADRDKLMRLVFPETLHQDVLHYYHTSLQGGHQGIGRTFDRIRCHFHLRGLYRSVQRYVGEYVDCETGKGRPRIQGESPGNLQATYPFQVIAMDYIPSLPRSYKGNTELLIFEDLFCGYVIAKVSGSRTAQTVAEPYEECVFHRFGVSEVIRHDREPGFMSDIFRALTKILDQRQQATMAYRPQANGSAARTVQITTRALKMYVQDTDQRGWDEYAERLTFAINTARNRILGERPFYMVHDWDPISTLEPVIVVKSVKLSPFGVQFSLWSRDFRRLGCT</sequence>
<protein>
    <submittedName>
        <fullName evidence="4">Reverse transcriptase</fullName>
    </submittedName>
</protein>
<accession>A0A225UXH0</accession>
<dbReference type="InterPro" id="IPR036397">
    <property type="entry name" value="RNaseH_sf"/>
</dbReference>
<dbReference type="InterPro" id="IPR041577">
    <property type="entry name" value="RT_RNaseH_2"/>
</dbReference>
<keyword evidence="4" id="KW-0808">Transferase</keyword>
<keyword evidence="4" id="KW-0548">Nucleotidyltransferase</keyword>
<dbReference type="InterPro" id="IPR012337">
    <property type="entry name" value="RNaseH-like_sf"/>
</dbReference>
<evidence type="ECO:0000256" key="2">
    <source>
        <dbReference type="SAM" id="MobiDB-lite"/>
    </source>
</evidence>
<feature type="domain" description="Integrase catalytic" evidence="3">
    <location>
        <begin position="541"/>
        <end position="701"/>
    </location>
</feature>
<keyword evidence="4" id="KW-0695">RNA-directed DNA polymerase</keyword>
<dbReference type="EMBL" id="NBNE01010233">
    <property type="protein sequence ID" value="OWY97631.1"/>
    <property type="molecule type" value="Genomic_DNA"/>
</dbReference>
<evidence type="ECO:0000313" key="5">
    <source>
        <dbReference type="Proteomes" id="UP000198211"/>
    </source>
</evidence>
<comment type="caution">
    <text evidence="4">The sequence shown here is derived from an EMBL/GenBank/DDBJ whole genome shotgun (WGS) entry which is preliminary data.</text>
</comment>
<evidence type="ECO:0000256" key="1">
    <source>
        <dbReference type="ARBA" id="ARBA00023268"/>
    </source>
</evidence>
<dbReference type="InterPro" id="IPR043502">
    <property type="entry name" value="DNA/RNA_pol_sf"/>
</dbReference>
<dbReference type="Pfam" id="PF17919">
    <property type="entry name" value="RT_RNaseH_2"/>
    <property type="match status" value="1"/>
</dbReference>
<dbReference type="PROSITE" id="PS50994">
    <property type="entry name" value="INTEGRASE"/>
    <property type="match status" value="1"/>
</dbReference>
<reference evidence="5" key="1">
    <citation type="submission" date="2017-03" db="EMBL/GenBank/DDBJ databases">
        <title>Phytopthora megakarya and P. palmivora, two closely related causual agents of cacao black pod achieved similar genome size and gene model numbers by different mechanisms.</title>
        <authorList>
            <person name="Ali S."/>
            <person name="Shao J."/>
            <person name="Larry D.J."/>
            <person name="Kronmiller B."/>
            <person name="Shen D."/>
            <person name="Strem M.D."/>
            <person name="Melnick R.L."/>
            <person name="Guiltinan M.J."/>
            <person name="Tyler B.M."/>
            <person name="Meinhardt L.W."/>
            <person name="Bailey B.A."/>
        </authorList>
    </citation>
    <scope>NUCLEOTIDE SEQUENCE [LARGE SCALE GENOMIC DNA]</scope>
    <source>
        <strain evidence="5">zdho120</strain>
    </source>
</reference>
<dbReference type="AlphaFoldDB" id="A0A225UXH0"/>
<dbReference type="Proteomes" id="UP000198211">
    <property type="component" value="Unassembled WGS sequence"/>
</dbReference>
<keyword evidence="1" id="KW-0511">Multifunctional enzyme</keyword>
<organism evidence="4 5">
    <name type="scientific">Phytophthora megakarya</name>
    <dbReference type="NCBI Taxonomy" id="4795"/>
    <lineage>
        <taxon>Eukaryota</taxon>
        <taxon>Sar</taxon>
        <taxon>Stramenopiles</taxon>
        <taxon>Oomycota</taxon>
        <taxon>Peronosporomycetes</taxon>
        <taxon>Peronosporales</taxon>
        <taxon>Peronosporaceae</taxon>
        <taxon>Phytophthora</taxon>
    </lineage>
</organism>
<keyword evidence="5" id="KW-1185">Reference proteome</keyword>
<dbReference type="GO" id="GO:0003964">
    <property type="term" value="F:RNA-directed DNA polymerase activity"/>
    <property type="evidence" value="ECO:0007669"/>
    <property type="project" value="UniProtKB-KW"/>
</dbReference>
<feature type="non-terminal residue" evidence="4">
    <location>
        <position position="1"/>
    </location>
</feature>
<dbReference type="Gene3D" id="3.30.420.10">
    <property type="entry name" value="Ribonuclease H-like superfamily/Ribonuclease H"/>
    <property type="match status" value="1"/>
</dbReference>
<dbReference type="PANTHER" id="PTHR37984">
    <property type="entry name" value="PROTEIN CBG26694"/>
    <property type="match status" value="1"/>
</dbReference>
<dbReference type="InterPro" id="IPR001584">
    <property type="entry name" value="Integrase_cat-core"/>
</dbReference>
<dbReference type="SUPFAM" id="SSF53098">
    <property type="entry name" value="Ribonuclease H-like"/>
    <property type="match status" value="1"/>
</dbReference>
<dbReference type="Pfam" id="PF17921">
    <property type="entry name" value="Integrase_H2C2"/>
    <property type="match status" value="1"/>
</dbReference>
<dbReference type="GO" id="GO:0015074">
    <property type="term" value="P:DNA integration"/>
    <property type="evidence" value="ECO:0007669"/>
    <property type="project" value="InterPro"/>
</dbReference>
<dbReference type="InterPro" id="IPR050951">
    <property type="entry name" value="Retrovirus_Pol_polyprotein"/>
</dbReference>
<dbReference type="Gene3D" id="1.10.340.70">
    <property type="match status" value="1"/>
</dbReference>
<evidence type="ECO:0000259" key="3">
    <source>
        <dbReference type="PROSITE" id="PS50994"/>
    </source>
</evidence>
<feature type="compositionally biased region" description="Basic and acidic residues" evidence="2">
    <location>
        <begin position="41"/>
        <end position="52"/>
    </location>
</feature>
<gene>
    <name evidence="4" type="ORF">PHMEG_00031793</name>
</gene>
<proteinExistence type="predicted"/>
<dbReference type="PANTHER" id="PTHR37984:SF5">
    <property type="entry name" value="PROTEIN NYNRIN-LIKE"/>
    <property type="match status" value="1"/>
</dbReference>
<feature type="region of interest" description="Disordered" evidence="2">
    <location>
        <begin position="26"/>
        <end position="72"/>
    </location>
</feature>
<name>A0A225UXH0_9STRA</name>
<evidence type="ECO:0000313" key="4">
    <source>
        <dbReference type="EMBL" id="OWY97631.1"/>
    </source>
</evidence>
<dbReference type="OrthoDB" id="105383at2759"/>
<dbReference type="InterPro" id="IPR041588">
    <property type="entry name" value="Integrase_H2C2"/>
</dbReference>
<dbReference type="GO" id="GO:0003676">
    <property type="term" value="F:nucleic acid binding"/>
    <property type="evidence" value="ECO:0007669"/>
    <property type="project" value="InterPro"/>
</dbReference>